<dbReference type="InterPro" id="IPR019453">
    <property type="entry name" value="VPS39/TGFA1_Znf"/>
</dbReference>
<feature type="compositionally biased region" description="Acidic residues" evidence="4">
    <location>
        <begin position="472"/>
        <end position="489"/>
    </location>
</feature>
<comment type="similarity">
    <text evidence="3">Belongs to the VAM6/VPS39 family.</text>
</comment>
<dbReference type="PANTHER" id="PTHR12894:SF49">
    <property type="entry name" value="VAM6_VPS39-LIKE PROTEIN"/>
    <property type="match status" value="1"/>
</dbReference>
<dbReference type="Pfam" id="PF00780">
    <property type="entry name" value="CNH"/>
    <property type="match status" value="1"/>
</dbReference>
<dbReference type="Proteomes" id="UP000016923">
    <property type="component" value="Unassembled WGS sequence"/>
</dbReference>
<dbReference type="InterPro" id="IPR001180">
    <property type="entry name" value="CNH_dom"/>
</dbReference>
<dbReference type="OMA" id="EEYCNQV"/>
<evidence type="ECO:0000256" key="4">
    <source>
        <dbReference type="SAM" id="MobiDB-lite"/>
    </source>
</evidence>
<feature type="compositionally biased region" description="Basic and acidic residues" evidence="4">
    <location>
        <begin position="536"/>
        <end position="548"/>
    </location>
</feature>
<dbReference type="HOGENOM" id="CLU_004190_1_1_1"/>
<dbReference type="STRING" id="1262450.S3CML8"/>
<keyword evidence="2" id="KW-0472">Membrane</keyword>
<dbReference type="GO" id="GO:0034058">
    <property type="term" value="P:endosomal vesicle fusion"/>
    <property type="evidence" value="ECO:0007669"/>
    <property type="project" value="TreeGrafter"/>
</dbReference>
<name>S3CML8_OPHP1</name>
<dbReference type="EMBL" id="KE148150">
    <property type="protein sequence ID" value="EPE07743.1"/>
    <property type="molecule type" value="Genomic_DNA"/>
</dbReference>
<dbReference type="AlphaFoldDB" id="S3CML8"/>
<dbReference type="GO" id="GO:0000329">
    <property type="term" value="C:fungal-type vacuole membrane"/>
    <property type="evidence" value="ECO:0007669"/>
    <property type="project" value="TreeGrafter"/>
</dbReference>
<dbReference type="PANTHER" id="PTHR12894">
    <property type="entry name" value="CNH DOMAIN CONTAINING"/>
    <property type="match status" value="1"/>
</dbReference>
<feature type="compositionally biased region" description="Low complexity" evidence="4">
    <location>
        <begin position="594"/>
        <end position="616"/>
    </location>
</feature>
<keyword evidence="7" id="KW-1185">Reference proteome</keyword>
<dbReference type="InterPro" id="IPR019452">
    <property type="entry name" value="VPS39/TGF_beta_rcpt-assoc_1"/>
</dbReference>
<feature type="region of interest" description="Disordered" evidence="4">
    <location>
        <begin position="583"/>
        <end position="616"/>
    </location>
</feature>
<dbReference type="VEuPathDB" id="FungiDB:F503_00465"/>
<sequence length="1200" mass="129981">MLSAFTARPIVEFKARDKSKIESLVASGDRLLVGLNTGVLRIYRVNELAAASSAPQNTKAPDPKTAKEPTHLLREIEKFAPRSIDQLAVIKEANTLVSLANYAVSLHDLHSFAPLPGAAPLPGTKNASSFAVTSNIVKDPSTGIPEIVSRLAVAVKRRLLLWSWYASELSNHDDDQSSSSSSSEIVLSETIRSLTWTSATKLVVGMNAGYVLVDVMTRSVEEITSSTGGNASAAASGSGNDGMSAASRFGALSGAGMGYMGLGSYMPKPMAAKLGEGEVLLAKDVHTLFIDAETGKPHDNDRRHRRSIPWPTAPESIGYSYPYILSLQPPSKGSLEVRNPATLSLLQTITLPNAAQLHVPPPSVSLAHAGKGFHVSSERGIWKMDATSYDDQIKTLVAVGFLDEAISLLGLLEDALLANKAQTLRDIKIQKAEKLFRAKKYLASMDLFNEEDVHAPPETVLRFFPRSIVGDLSDESLPEETVEEEEEGGDGEHEGANGDHATDKSGSNGSKNGASKSNDTEDGTDAGTASTAPTNGDHDKNGAADDTSKTAAAAPPSIPQESTSSLAGGFGFWGHRKVNAETASIASTPRQDAESAAAPTTAEAEAAAPAKPEEPAAPVANAKGYIPLEGKNLTSAVEALNSYLAGTRARLQRVIDPATGKLKKTKTSKQISQQSDVGSESDDIIQHDNNDDSGKDSEKEDDAAREARLRATFTLVDTTMFRVLMLIRPKLASSLFRIPNFCDPDVVNERLLEHSRYNELVDFFYGKRLHRPALELLKRFGDVGEVASDEGEGEDKVADKIAPELRGPRRTIAYLKSLGPDTIDLILEFAAWTLRVDPVHGMGVFLADSENAETLPRDRVVQFLAGIDARLEMQYLEHIISELNDLTPDFHNRLIEQTIKLLKEGGGEQATDKAVDSEKSSSSSSDDEDDKVWSPSMPRLVQFLKESRQYSLSRAFGLIPRDDSMFYEAQAVVLSNMGQHKQALEIYVFKMQDYDKAEEYCNRIHQLGVTPPPVDNGSRRTSSQRTSIDDSIKDNAKDAASKGDYDENEKTLSIYHTLLSLYLGPPAPYQERKTELLIPALDLLSRHGARLPASSTLQLIPDTLPVADLASYFKGRMRTANSVVNQSRIERGLRQTQVFAAQAALLGGGTESTSGRSRRVVVSEERVCGVCHKRLGGSVVSVLPDNSVVHYGCLNRAKRW</sequence>
<dbReference type="Pfam" id="PF10367">
    <property type="entry name" value="zf-Vps39_C"/>
    <property type="match status" value="1"/>
</dbReference>
<feature type="region of interest" description="Disordered" evidence="4">
    <location>
        <begin position="906"/>
        <end position="934"/>
    </location>
</feature>
<gene>
    <name evidence="6" type="ORF">F503_00465</name>
</gene>
<evidence type="ECO:0000256" key="1">
    <source>
        <dbReference type="ARBA" id="ARBA00004184"/>
    </source>
</evidence>
<evidence type="ECO:0000256" key="3">
    <source>
        <dbReference type="ARBA" id="ARBA00038201"/>
    </source>
</evidence>
<feature type="region of interest" description="Disordered" evidence="4">
    <location>
        <begin position="661"/>
        <end position="703"/>
    </location>
</feature>
<feature type="region of interest" description="Disordered" evidence="4">
    <location>
        <begin position="1008"/>
        <end position="1045"/>
    </location>
</feature>
<feature type="domain" description="CNH" evidence="5">
    <location>
        <begin position="18"/>
        <end position="364"/>
    </location>
</feature>
<dbReference type="Pfam" id="PF10366">
    <property type="entry name" value="Vps39_1"/>
    <property type="match status" value="1"/>
</dbReference>
<dbReference type="GO" id="GO:0012505">
    <property type="term" value="C:endomembrane system"/>
    <property type="evidence" value="ECO:0007669"/>
    <property type="project" value="UniProtKB-SubCell"/>
</dbReference>
<feature type="compositionally biased region" description="Low complexity" evidence="4">
    <location>
        <begin position="504"/>
        <end position="517"/>
    </location>
</feature>
<comment type="subcellular location">
    <subcellularLocation>
        <location evidence="1">Endomembrane system</location>
        <topology evidence="1">Peripheral membrane protein</topology>
    </subcellularLocation>
</comment>
<protein>
    <submittedName>
        <fullName evidence="6">Vacuolar sorting protein 39 domain 1</fullName>
    </submittedName>
</protein>
<dbReference type="InterPro" id="IPR032914">
    <property type="entry name" value="Vam6/VPS39/TRAP1"/>
</dbReference>
<feature type="compositionally biased region" description="Basic and acidic residues" evidence="4">
    <location>
        <begin position="490"/>
        <end position="503"/>
    </location>
</feature>
<evidence type="ECO:0000256" key="2">
    <source>
        <dbReference type="ARBA" id="ARBA00023136"/>
    </source>
</evidence>
<evidence type="ECO:0000259" key="5">
    <source>
        <dbReference type="PROSITE" id="PS50219"/>
    </source>
</evidence>
<proteinExistence type="inferred from homology"/>
<feature type="compositionally biased region" description="Basic and acidic residues" evidence="4">
    <location>
        <begin position="906"/>
        <end position="919"/>
    </location>
</feature>
<dbReference type="PROSITE" id="PS50219">
    <property type="entry name" value="CNH"/>
    <property type="match status" value="1"/>
</dbReference>
<feature type="compositionally biased region" description="Basic and acidic residues" evidence="4">
    <location>
        <begin position="1027"/>
        <end position="1045"/>
    </location>
</feature>
<reference evidence="6 7" key="1">
    <citation type="journal article" date="2013" name="BMC Genomics">
        <title>The genome and transcriptome of the pine saprophyte Ophiostoma piceae, and a comparison with the bark beetle-associated pine pathogen Grosmannia clavigera.</title>
        <authorList>
            <person name="Haridas S."/>
            <person name="Wang Y."/>
            <person name="Lim L."/>
            <person name="Massoumi Alamouti S."/>
            <person name="Jackman S."/>
            <person name="Docking R."/>
            <person name="Robertson G."/>
            <person name="Birol I."/>
            <person name="Bohlmann J."/>
            <person name="Breuil C."/>
        </authorList>
    </citation>
    <scope>NUCLEOTIDE SEQUENCE [LARGE SCALE GENOMIC DNA]</scope>
    <source>
        <strain evidence="6 7">UAMH 11346</strain>
    </source>
</reference>
<accession>S3CML8</accession>
<organism evidence="6 7">
    <name type="scientific">Ophiostoma piceae (strain UAMH 11346)</name>
    <name type="common">Sap stain fungus</name>
    <dbReference type="NCBI Taxonomy" id="1262450"/>
    <lineage>
        <taxon>Eukaryota</taxon>
        <taxon>Fungi</taxon>
        <taxon>Dikarya</taxon>
        <taxon>Ascomycota</taxon>
        <taxon>Pezizomycotina</taxon>
        <taxon>Sordariomycetes</taxon>
        <taxon>Sordariomycetidae</taxon>
        <taxon>Ophiostomatales</taxon>
        <taxon>Ophiostomataceae</taxon>
        <taxon>Ophiostoma</taxon>
    </lineage>
</organism>
<evidence type="ECO:0000313" key="7">
    <source>
        <dbReference type="Proteomes" id="UP000016923"/>
    </source>
</evidence>
<feature type="region of interest" description="Disordered" evidence="4">
    <location>
        <begin position="472"/>
        <end position="569"/>
    </location>
</feature>
<dbReference type="OrthoDB" id="10260443at2759"/>
<evidence type="ECO:0000313" key="6">
    <source>
        <dbReference type="EMBL" id="EPE07743.1"/>
    </source>
</evidence>
<feature type="compositionally biased region" description="Basic and acidic residues" evidence="4">
    <location>
        <begin position="684"/>
        <end position="703"/>
    </location>
</feature>
<dbReference type="GO" id="GO:0006914">
    <property type="term" value="P:autophagy"/>
    <property type="evidence" value="ECO:0007669"/>
    <property type="project" value="TreeGrafter"/>
</dbReference>
<dbReference type="eggNOG" id="KOG2063">
    <property type="taxonomic scope" value="Eukaryota"/>
</dbReference>